<name>A0ABS8CMS3_9RHOB</name>
<dbReference type="InterPro" id="IPR023051">
    <property type="entry name" value="Kup"/>
</dbReference>
<feature type="transmembrane region" description="Helical" evidence="13">
    <location>
        <begin position="346"/>
        <end position="367"/>
    </location>
</feature>
<evidence type="ECO:0000256" key="13">
    <source>
        <dbReference type="HAMAP-Rule" id="MF_01522"/>
    </source>
</evidence>
<feature type="transmembrane region" description="Helical" evidence="13">
    <location>
        <begin position="110"/>
        <end position="131"/>
    </location>
</feature>
<keyword evidence="3 13" id="KW-0813">Transport</keyword>
<dbReference type="Pfam" id="PF02705">
    <property type="entry name" value="K_trans"/>
    <property type="match status" value="1"/>
</dbReference>
<comment type="caution">
    <text evidence="16">The sequence shown here is derived from an EMBL/GenBank/DDBJ whole genome shotgun (WGS) entry which is preliminary data.</text>
</comment>
<evidence type="ECO:0000313" key="16">
    <source>
        <dbReference type="EMBL" id="MCB5410695.1"/>
    </source>
</evidence>
<keyword evidence="12 13" id="KW-0472">Membrane</keyword>
<gene>
    <name evidence="13" type="primary">kup</name>
    <name evidence="16" type="ORF">H0485_11895</name>
</gene>
<proteinExistence type="inferred from homology"/>
<evidence type="ECO:0000256" key="2">
    <source>
        <dbReference type="ARBA" id="ARBA00007019"/>
    </source>
</evidence>
<evidence type="ECO:0000256" key="6">
    <source>
        <dbReference type="ARBA" id="ARBA00022538"/>
    </source>
</evidence>
<feature type="transmembrane region" description="Helical" evidence="13">
    <location>
        <begin position="151"/>
        <end position="166"/>
    </location>
</feature>
<keyword evidence="9 13" id="KW-0630">Potassium</keyword>
<reference evidence="16 17" key="1">
    <citation type="submission" date="2020-07" db="EMBL/GenBank/DDBJ databases">
        <title>Pseudogemmobacter sp. nov., isolated from poultry manure in Taiwan.</title>
        <authorList>
            <person name="Lin S.-Y."/>
            <person name="Tang Y.-S."/>
            <person name="Young C.-C."/>
        </authorList>
    </citation>
    <scope>NUCLEOTIDE SEQUENCE [LARGE SCALE GENOMIC DNA]</scope>
    <source>
        <strain evidence="16 17">CC-YST710</strain>
    </source>
</reference>
<feature type="transmembrane region" description="Helical" evidence="13">
    <location>
        <begin position="255"/>
        <end position="274"/>
    </location>
</feature>
<dbReference type="Proteomes" id="UP001198571">
    <property type="component" value="Unassembled WGS sequence"/>
</dbReference>
<dbReference type="HAMAP" id="MF_01522">
    <property type="entry name" value="Kup"/>
    <property type="match status" value="1"/>
</dbReference>
<feature type="transmembrane region" description="Helical" evidence="13">
    <location>
        <begin position="294"/>
        <end position="325"/>
    </location>
</feature>
<feature type="domain" description="K+ potassium transporter C-terminal" evidence="15">
    <location>
        <begin position="484"/>
        <end position="631"/>
    </location>
</feature>
<dbReference type="EMBL" id="JACDXX010000010">
    <property type="protein sequence ID" value="MCB5410695.1"/>
    <property type="molecule type" value="Genomic_DNA"/>
</dbReference>
<comment type="function">
    <text evidence="13">Transport of potassium into the cell. Likely operates as a K(+):H(+) symporter.</text>
</comment>
<evidence type="ECO:0000256" key="9">
    <source>
        <dbReference type="ARBA" id="ARBA00022958"/>
    </source>
</evidence>
<accession>A0ABS8CMS3</accession>
<keyword evidence="17" id="KW-1185">Reference proteome</keyword>
<feature type="transmembrane region" description="Helical" evidence="13">
    <location>
        <begin position="178"/>
        <end position="198"/>
    </location>
</feature>
<dbReference type="InterPro" id="IPR053951">
    <property type="entry name" value="K_trans_N"/>
</dbReference>
<feature type="transmembrane region" description="Helical" evidence="13">
    <location>
        <begin position="432"/>
        <end position="449"/>
    </location>
</feature>
<evidence type="ECO:0000256" key="3">
    <source>
        <dbReference type="ARBA" id="ARBA00022448"/>
    </source>
</evidence>
<evidence type="ECO:0000256" key="8">
    <source>
        <dbReference type="ARBA" id="ARBA00022847"/>
    </source>
</evidence>
<evidence type="ECO:0000256" key="10">
    <source>
        <dbReference type="ARBA" id="ARBA00022989"/>
    </source>
</evidence>
<keyword evidence="8 13" id="KW-0769">Symport</keyword>
<sequence>MTTELAGTARQAGPSGLPMLSLAALGVVFGDIGTSPLYAYREALRAATPAGQAAEAGQILGVLSLILWALILVVAVKYVLLLLRADNEGEGGTLSLLALCNRALPRPAPWLIPIGLIGAAMFFGDAVITPAISVLSAVEGLVVFEPGLKDWVMPIGLLVLLPLFILQSRGTSAVARLFGPVMLVWFVTIGLAGLIQAARVPAVFAGLSPVYALQFLASNGLTGLMVLGAAFLAVTGAEALYADMGHFGRKPIVRAWIFIAFPALLLNYFGQAAVVLTNPADSVNPFFRLFPEDYLLPVVFLSAAATVIASQAVISGAFSLARQAVQLRLLPRLRIRHTSTEQEGQIFVPVVNTLLLLGVTLLVLSFGSSERLAAAYGISVTGSMLVTTLLAFVVARHHWGWPWRLAILALGGFFILDLIFLAANLIKIRDGGWLPLMIAIALVSVMLSWRRGVRHLTEQDEKSMVPVSVLLRQMDSPSVAVIQGTGVYLTTSQTITPKALLHCLKHFRALHDQLIFVQVRTANQPVVAPSARLELEKVTARVTRITLFFGYMETPDVPKALIQHFRVERGFSMMTTSFILSRRRLRLAATGTIPRWQARLFLWCSRNAAGPTDYFRIPAGRVVEIGTQVNL</sequence>
<keyword evidence="11 13" id="KW-0406">Ion transport</keyword>
<keyword evidence="5" id="KW-0997">Cell inner membrane</keyword>
<evidence type="ECO:0000256" key="7">
    <source>
        <dbReference type="ARBA" id="ARBA00022692"/>
    </source>
</evidence>
<protein>
    <recommendedName>
        <fullName evidence="13">Probable potassium transport system protein Kup</fullName>
    </recommendedName>
</protein>
<evidence type="ECO:0000259" key="15">
    <source>
        <dbReference type="Pfam" id="PF22776"/>
    </source>
</evidence>
<dbReference type="InterPro" id="IPR003855">
    <property type="entry name" value="K+_transporter"/>
</dbReference>
<evidence type="ECO:0000259" key="14">
    <source>
        <dbReference type="Pfam" id="PF02705"/>
    </source>
</evidence>
<keyword evidence="10 13" id="KW-1133">Transmembrane helix</keyword>
<feature type="transmembrane region" description="Helical" evidence="13">
    <location>
        <begin position="59"/>
        <end position="80"/>
    </location>
</feature>
<evidence type="ECO:0000256" key="4">
    <source>
        <dbReference type="ARBA" id="ARBA00022475"/>
    </source>
</evidence>
<dbReference type="InterPro" id="IPR053952">
    <property type="entry name" value="K_trans_C"/>
</dbReference>
<comment type="subcellular location">
    <subcellularLocation>
        <location evidence="13">Cell membrane</location>
        <topology evidence="13">Multi-pass membrane protein</topology>
    </subcellularLocation>
    <subcellularLocation>
        <location evidence="1">Membrane</location>
        <topology evidence="1">Multi-pass membrane protein</topology>
    </subcellularLocation>
</comment>
<feature type="transmembrane region" description="Helical" evidence="13">
    <location>
        <begin position="20"/>
        <end position="39"/>
    </location>
</feature>
<dbReference type="Pfam" id="PF22776">
    <property type="entry name" value="K_trans_C"/>
    <property type="match status" value="1"/>
</dbReference>
<feature type="transmembrane region" description="Helical" evidence="13">
    <location>
        <begin position="373"/>
        <end position="393"/>
    </location>
</feature>
<feature type="transmembrane region" description="Helical" evidence="13">
    <location>
        <begin position="210"/>
        <end position="234"/>
    </location>
</feature>
<evidence type="ECO:0000256" key="5">
    <source>
        <dbReference type="ARBA" id="ARBA00022519"/>
    </source>
</evidence>
<evidence type="ECO:0000256" key="1">
    <source>
        <dbReference type="ARBA" id="ARBA00004141"/>
    </source>
</evidence>
<feature type="transmembrane region" description="Helical" evidence="13">
    <location>
        <begin position="405"/>
        <end position="426"/>
    </location>
</feature>
<comment type="catalytic activity">
    <reaction evidence="13">
        <text>K(+)(in) + H(+)(in) = K(+)(out) + H(+)(out)</text>
        <dbReference type="Rhea" id="RHEA:28490"/>
        <dbReference type="ChEBI" id="CHEBI:15378"/>
        <dbReference type="ChEBI" id="CHEBI:29103"/>
    </reaction>
</comment>
<organism evidence="16 17">
    <name type="scientific">Pseudogemmobacter faecipullorum</name>
    <dbReference type="NCBI Taxonomy" id="2755041"/>
    <lineage>
        <taxon>Bacteria</taxon>
        <taxon>Pseudomonadati</taxon>
        <taxon>Pseudomonadota</taxon>
        <taxon>Alphaproteobacteria</taxon>
        <taxon>Rhodobacterales</taxon>
        <taxon>Paracoccaceae</taxon>
        <taxon>Pseudogemmobacter</taxon>
    </lineage>
</organism>
<dbReference type="RefSeq" id="WP_226935820.1">
    <property type="nucleotide sequence ID" value="NZ_JACDXX010000010.1"/>
</dbReference>
<dbReference type="PANTHER" id="PTHR30540:SF79">
    <property type="entry name" value="LOW AFFINITY POTASSIUM TRANSPORT SYSTEM PROTEIN KUP"/>
    <property type="match status" value="1"/>
</dbReference>
<keyword evidence="7 13" id="KW-0812">Transmembrane</keyword>
<evidence type="ECO:0000256" key="11">
    <source>
        <dbReference type="ARBA" id="ARBA00023065"/>
    </source>
</evidence>
<keyword evidence="6 13" id="KW-0633">Potassium transport</keyword>
<dbReference type="PANTHER" id="PTHR30540">
    <property type="entry name" value="OSMOTIC STRESS POTASSIUM TRANSPORTER"/>
    <property type="match status" value="1"/>
</dbReference>
<evidence type="ECO:0000256" key="12">
    <source>
        <dbReference type="ARBA" id="ARBA00023136"/>
    </source>
</evidence>
<feature type="domain" description="K+ potassium transporter integral membrane" evidence="14">
    <location>
        <begin position="21"/>
        <end position="471"/>
    </location>
</feature>
<keyword evidence="4 13" id="KW-1003">Cell membrane</keyword>
<comment type="similarity">
    <text evidence="2 13">Belongs to the HAK/KUP transporter (TC 2.A.72) family.</text>
</comment>
<evidence type="ECO:0000313" key="17">
    <source>
        <dbReference type="Proteomes" id="UP001198571"/>
    </source>
</evidence>